<name>A0ABW7QK64_9ACTN</name>
<evidence type="ECO:0000313" key="4">
    <source>
        <dbReference type="Proteomes" id="UP001610818"/>
    </source>
</evidence>
<proteinExistence type="predicted"/>
<dbReference type="InterPro" id="IPR001736">
    <property type="entry name" value="PLipase_D/transphosphatidylase"/>
</dbReference>
<dbReference type="SUPFAM" id="SSF56024">
    <property type="entry name" value="Phospholipase D/nuclease"/>
    <property type="match status" value="2"/>
</dbReference>
<dbReference type="RefSeq" id="WP_397708621.1">
    <property type="nucleotide sequence ID" value="NZ_JBIRGN010000001.1"/>
</dbReference>
<dbReference type="PROSITE" id="PS50035">
    <property type="entry name" value="PLD"/>
    <property type="match status" value="2"/>
</dbReference>
<organism evidence="3 4">
    <name type="scientific">Streptomyces longisporoflavus</name>
    <dbReference type="NCBI Taxonomy" id="28044"/>
    <lineage>
        <taxon>Bacteria</taxon>
        <taxon>Bacillati</taxon>
        <taxon>Actinomycetota</taxon>
        <taxon>Actinomycetes</taxon>
        <taxon>Kitasatosporales</taxon>
        <taxon>Streptomycetaceae</taxon>
        <taxon>Streptomyces</taxon>
    </lineage>
</organism>
<accession>A0ABW7QK64</accession>
<gene>
    <name evidence="3" type="ORF">ACH4F9_06485</name>
</gene>
<keyword evidence="4" id="KW-1185">Reference proteome</keyword>
<protein>
    <submittedName>
        <fullName evidence="3">Phosphatidylserine/phosphatidylglycerophosphate/ cardiolipin synthase family protein</fullName>
    </submittedName>
</protein>
<feature type="domain" description="PLD phosphodiesterase" evidence="2">
    <location>
        <begin position="155"/>
        <end position="182"/>
    </location>
</feature>
<sequence length="419" mass="47144">MTQTPNAPAGPTTTAAVLKTSPSGQTPEKNAGVDLEERARRARRRLERLIGVAATEGNALVPLRNGDEIFGAMLEKIGSARHTVDMMTFVYWKGDIARQFADALAERARQGVRVRLMLDGFGSRLIEKEQLEMMKRAGVQVAWFRKPLYLSPLKQNHRCHRKVLVVDEETAFTGGVGIAEEWCGDARNPGEWRDTHVQVRGPAVDGLAAAFAQNWAECHDELFDGRDRFIDHAPQGDAVVQVVRGSASFGWQDMQTLLRVVIESAEERIRLATAYFAPDAYFTELLCAAARRGVEVEILLPGPHTDKRVCQLAGQRYYEDLTACGVKIFQYQPTMLHTKVVTIDRTMALVGSTNFNRRSLNHDEEVMLAVLDRTFTATLDRHFTEDLEHSEPIRPGRWKRRSPLQRAREAAVVPIRRFL</sequence>
<dbReference type="CDD" id="cd09110">
    <property type="entry name" value="PLDc_CLS_1"/>
    <property type="match status" value="1"/>
</dbReference>
<dbReference type="EMBL" id="JBIRGQ010000001">
    <property type="protein sequence ID" value="MFH8544644.1"/>
    <property type="molecule type" value="Genomic_DNA"/>
</dbReference>
<feature type="region of interest" description="Disordered" evidence="1">
    <location>
        <begin position="1"/>
        <end position="35"/>
    </location>
</feature>
<dbReference type="Gene3D" id="3.30.870.10">
    <property type="entry name" value="Endonuclease Chain A"/>
    <property type="match status" value="2"/>
</dbReference>
<evidence type="ECO:0000259" key="2">
    <source>
        <dbReference type="PROSITE" id="PS50035"/>
    </source>
</evidence>
<comment type="caution">
    <text evidence="3">The sequence shown here is derived from an EMBL/GenBank/DDBJ whole genome shotgun (WGS) entry which is preliminary data.</text>
</comment>
<evidence type="ECO:0000256" key="1">
    <source>
        <dbReference type="SAM" id="MobiDB-lite"/>
    </source>
</evidence>
<feature type="domain" description="PLD phosphodiesterase" evidence="2">
    <location>
        <begin position="332"/>
        <end position="359"/>
    </location>
</feature>
<dbReference type="InterPro" id="IPR025202">
    <property type="entry name" value="PLD-like_dom"/>
</dbReference>
<feature type="compositionally biased region" description="Low complexity" evidence="1">
    <location>
        <begin position="1"/>
        <end position="16"/>
    </location>
</feature>
<dbReference type="CDD" id="cd09159">
    <property type="entry name" value="PLDc_ybhO_like_2"/>
    <property type="match status" value="1"/>
</dbReference>
<dbReference type="PANTHER" id="PTHR21248">
    <property type="entry name" value="CARDIOLIPIN SYNTHASE"/>
    <property type="match status" value="1"/>
</dbReference>
<dbReference type="SMART" id="SM00155">
    <property type="entry name" value="PLDc"/>
    <property type="match status" value="2"/>
</dbReference>
<dbReference type="PANTHER" id="PTHR21248:SF22">
    <property type="entry name" value="PHOSPHOLIPASE D"/>
    <property type="match status" value="1"/>
</dbReference>
<dbReference type="Proteomes" id="UP001610818">
    <property type="component" value="Unassembled WGS sequence"/>
</dbReference>
<dbReference type="Pfam" id="PF13091">
    <property type="entry name" value="PLDc_2"/>
    <property type="match status" value="2"/>
</dbReference>
<evidence type="ECO:0000313" key="3">
    <source>
        <dbReference type="EMBL" id="MFH8544644.1"/>
    </source>
</evidence>
<reference evidence="3 4" key="1">
    <citation type="submission" date="2024-10" db="EMBL/GenBank/DDBJ databases">
        <title>The Natural Products Discovery Center: Release of the First 8490 Sequenced Strains for Exploring Actinobacteria Biosynthetic Diversity.</title>
        <authorList>
            <person name="Kalkreuter E."/>
            <person name="Kautsar S.A."/>
            <person name="Yang D."/>
            <person name="Bader C.D."/>
            <person name="Teijaro C.N."/>
            <person name="Fluegel L."/>
            <person name="Davis C.M."/>
            <person name="Simpson J.R."/>
            <person name="Lauterbach L."/>
            <person name="Steele A.D."/>
            <person name="Gui C."/>
            <person name="Meng S."/>
            <person name="Li G."/>
            <person name="Viehrig K."/>
            <person name="Ye F."/>
            <person name="Su P."/>
            <person name="Kiefer A.F."/>
            <person name="Nichols A."/>
            <person name="Cepeda A.J."/>
            <person name="Yan W."/>
            <person name="Fan B."/>
            <person name="Jiang Y."/>
            <person name="Adhikari A."/>
            <person name="Zheng C.-J."/>
            <person name="Schuster L."/>
            <person name="Cowan T.M."/>
            <person name="Smanski M.J."/>
            <person name="Chevrette M.G."/>
            <person name="De Carvalho L.P.S."/>
            <person name="Shen B."/>
        </authorList>
    </citation>
    <scope>NUCLEOTIDE SEQUENCE [LARGE SCALE GENOMIC DNA]</scope>
    <source>
        <strain evidence="3 4">NPDC017990</strain>
    </source>
</reference>